<evidence type="ECO:0000259" key="2">
    <source>
        <dbReference type="PROSITE" id="PS51704"/>
    </source>
</evidence>
<evidence type="ECO:0000313" key="4">
    <source>
        <dbReference type="Proteomes" id="UP000245768"/>
    </source>
</evidence>
<sequence>MKVGGLVQLALLGAALLAVTRVQALPVGAKVQTKAFVSPRAMERHLEVHGHRGGRGEANEETLAAYADAFLAGATHLEWDVGITSDGVPIAWHDENIQAAKCLDPPSGDHVVGKYIANVTLSQIKSLDCGAQRLGSDFMLQQTRKGARIQTLDQVFTFAQCVDAGLPAAKKIRFNIESKLSPPTPNTTVGPQVFVDKMYAAFRKHRVVDRVVFQSFDWRTLQLMGEQHPEVVLSALVSSDASYLEPIWLGGIDLNQQPGSTLAQRIVHAAKSINATYLSPNHNLNGTEVNQPGYAPFVDTDMVRAAHDVDMKVIPYTPDSLDTAEKLVYTHGVDGLITDYPTTFTAWARSRGFQLPQKRDVVRVQRCLKEARARDDEP</sequence>
<evidence type="ECO:0000313" key="3">
    <source>
        <dbReference type="EMBL" id="PWN87892.1"/>
    </source>
</evidence>
<dbReference type="GeneID" id="37044566"/>
<dbReference type="InterPro" id="IPR030395">
    <property type="entry name" value="GP_PDE_dom"/>
</dbReference>
<dbReference type="PANTHER" id="PTHR46211">
    <property type="entry name" value="GLYCEROPHOSPHORYL DIESTER PHOSPHODIESTERASE"/>
    <property type="match status" value="1"/>
</dbReference>
<feature type="signal peptide" evidence="1">
    <location>
        <begin position="1"/>
        <end position="24"/>
    </location>
</feature>
<dbReference type="STRING" id="215250.A0A316YFB5"/>
<protein>
    <submittedName>
        <fullName evidence="3">PLC-like phosphodiesterase</fullName>
    </submittedName>
</protein>
<dbReference type="GO" id="GO:0008081">
    <property type="term" value="F:phosphoric diester hydrolase activity"/>
    <property type="evidence" value="ECO:0007669"/>
    <property type="project" value="InterPro"/>
</dbReference>
<dbReference type="PROSITE" id="PS51704">
    <property type="entry name" value="GP_PDE"/>
    <property type="match status" value="1"/>
</dbReference>
<dbReference type="RefSeq" id="XP_025375090.1">
    <property type="nucleotide sequence ID" value="XM_025522650.1"/>
</dbReference>
<reference evidence="3 4" key="1">
    <citation type="journal article" date="2018" name="Mol. Biol. Evol.">
        <title>Broad Genomic Sampling Reveals a Smut Pathogenic Ancestry of the Fungal Clade Ustilaginomycotina.</title>
        <authorList>
            <person name="Kijpornyongpan T."/>
            <person name="Mondo S.J."/>
            <person name="Barry K."/>
            <person name="Sandor L."/>
            <person name="Lee J."/>
            <person name="Lipzen A."/>
            <person name="Pangilinan J."/>
            <person name="LaButti K."/>
            <person name="Hainaut M."/>
            <person name="Henrissat B."/>
            <person name="Grigoriev I.V."/>
            <person name="Spatafora J.W."/>
            <person name="Aime M.C."/>
        </authorList>
    </citation>
    <scope>NUCLEOTIDE SEQUENCE [LARGE SCALE GENOMIC DNA]</scope>
    <source>
        <strain evidence="3 4">MCA 4198</strain>
    </source>
</reference>
<dbReference type="AlphaFoldDB" id="A0A316YFB5"/>
<name>A0A316YFB5_9BASI</name>
<feature type="domain" description="GP-PDE" evidence="2">
    <location>
        <begin position="46"/>
        <end position="348"/>
    </location>
</feature>
<keyword evidence="1" id="KW-0732">Signal</keyword>
<dbReference type="PANTHER" id="PTHR46211:SF14">
    <property type="entry name" value="GLYCEROPHOSPHODIESTER PHOSPHODIESTERASE"/>
    <property type="match status" value="1"/>
</dbReference>
<dbReference type="SUPFAM" id="SSF51695">
    <property type="entry name" value="PLC-like phosphodiesterases"/>
    <property type="match status" value="1"/>
</dbReference>
<keyword evidence="4" id="KW-1185">Reference proteome</keyword>
<dbReference type="Proteomes" id="UP000245768">
    <property type="component" value="Unassembled WGS sequence"/>
</dbReference>
<accession>A0A316YFB5</accession>
<dbReference type="EMBL" id="KZ819639">
    <property type="protein sequence ID" value="PWN87892.1"/>
    <property type="molecule type" value="Genomic_DNA"/>
</dbReference>
<dbReference type="GO" id="GO:0006629">
    <property type="term" value="P:lipid metabolic process"/>
    <property type="evidence" value="ECO:0007669"/>
    <property type="project" value="InterPro"/>
</dbReference>
<gene>
    <name evidence="3" type="ORF">FA10DRAFT_269173</name>
</gene>
<dbReference type="InterPro" id="IPR017946">
    <property type="entry name" value="PLC-like_Pdiesterase_TIM-brl"/>
</dbReference>
<organism evidence="3 4">
    <name type="scientific">Acaromyces ingoldii</name>
    <dbReference type="NCBI Taxonomy" id="215250"/>
    <lineage>
        <taxon>Eukaryota</taxon>
        <taxon>Fungi</taxon>
        <taxon>Dikarya</taxon>
        <taxon>Basidiomycota</taxon>
        <taxon>Ustilaginomycotina</taxon>
        <taxon>Exobasidiomycetes</taxon>
        <taxon>Exobasidiales</taxon>
        <taxon>Cryptobasidiaceae</taxon>
        <taxon>Acaromyces</taxon>
    </lineage>
</organism>
<dbReference type="Gene3D" id="3.20.20.190">
    <property type="entry name" value="Phosphatidylinositol (PI) phosphodiesterase"/>
    <property type="match status" value="1"/>
</dbReference>
<feature type="chain" id="PRO_5016415897" evidence="1">
    <location>
        <begin position="25"/>
        <end position="378"/>
    </location>
</feature>
<evidence type="ECO:0000256" key="1">
    <source>
        <dbReference type="SAM" id="SignalP"/>
    </source>
</evidence>
<proteinExistence type="predicted"/>
<dbReference type="OrthoDB" id="1058301at2759"/>
<dbReference type="Pfam" id="PF03009">
    <property type="entry name" value="GDPD"/>
    <property type="match status" value="1"/>
</dbReference>
<dbReference type="InParanoid" id="A0A316YFB5"/>